<gene>
    <name evidence="2" type="ORF">PHMEG_00039354</name>
</gene>
<keyword evidence="1" id="KW-1133">Transmembrane helix</keyword>
<feature type="transmembrane region" description="Helical" evidence="1">
    <location>
        <begin position="90"/>
        <end position="108"/>
    </location>
</feature>
<accession>A0A225UF81</accession>
<evidence type="ECO:0000256" key="1">
    <source>
        <dbReference type="SAM" id="Phobius"/>
    </source>
</evidence>
<dbReference type="Proteomes" id="UP000198211">
    <property type="component" value="Unassembled WGS sequence"/>
</dbReference>
<comment type="caution">
    <text evidence="2">The sequence shown here is derived from an EMBL/GenBank/DDBJ whole genome shotgun (WGS) entry which is preliminary data.</text>
</comment>
<keyword evidence="3" id="KW-1185">Reference proteome</keyword>
<reference evidence="3" key="1">
    <citation type="submission" date="2017-03" db="EMBL/GenBank/DDBJ databases">
        <title>Phytopthora megakarya and P. palmivora, two closely related causual agents of cacao black pod achieved similar genome size and gene model numbers by different mechanisms.</title>
        <authorList>
            <person name="Ali S."/>
            <person name="Shao J."/>
            <person name="Larry D.J."/>
            <person name="Kronmiller B."/>
            <person name="Shen D."/>
            <person name="Strem M.D."/>
            <person name="Melnick R.L."/>
            <person name="Guiltinan M.J."/>
            <person name="Tyler B.M."/>
            <person name="Meinhardt L.W."/>
            <person name="Bailey B.A."/>
        </authorList>
    </citation>
    <scope>NUCLEOTIDE SEQUENCE [LARGE SCALE GENOMIC DNA]</scope>
    <source>
        <strain evidence="3">zdho120</strain>
    </source>
</reference>
<evidence type="ECO:0000313" key="2">
    <source>
        <dbReference type="EMBL" id="OWY91877.1"/>
    </source>
</evidence>
<feature type="transmembrane region" description="Helical" evidence="1">
    <location>
        <begin position="120"/>
        <end position="139"/>
    </location>
</feature>
<keyword evidence="1" id="KW-0812">Transmembrane</keyword>
<proteinExistence type="predicted"/>
<dbReference type="OrthoDB" id="6407410at2759"/>
<dbReference type="AlphaFoldDB" id="A0A225UF81"/>
<name>A0A225UF81_9STRA</name>
<keyword evidence="1" id="KW-0472">Membrane</keyword>
<sequence>IHRLVLISRVLNTGRKQELRVRAARNLNKYFPSVFSDKNAIHSGNVNAFEDNATDNNRNTFMNSLAENEVGDIENIVFFFKDAKHLSNTYIILNVGCLFQYVMSGYMWGYDESSRPGFVLPALLPPAILCNVVGQFRLYQLKKKTCNRQFIYPECAPIHQDLSDTRNSIASFSTLL</sequence>
<organism evidence="2 3">
    <name type="scientific">Phytophthora megakarya</name>
    <dbReference type="NCBI Taxonomy" id="4795"/>
    <lineage>
        <taxon>Eukaryota</taxon>
        <taxon>Sar</taxon>
        <taxon>Stramenopiles</taxon>
        <taxon>Oomycota</taxon>
        <taxon>Peronosporomycetes</taxon>
        <taxon>Peronosporales</taxon>
        <taxon>Peronosporaceae</taxon>
        <taxon>Phytophthora</taxon>
    </lineage>
</organism>
<dbReference type="EMBL" id="NBNE01019291">
    <property type="protein sequence ID" value="OWY91877.1"/>
    <property type="molecule type" value="Genomic_DNA"/>
</dbReference>
<feature type="non-terminal residue" evidence="2">
    <location>
        <position position="1"/>
    </location>
</feature>
<dbReference type="STRING" id="4795.A0A225UF81"/>
<protein>
    <submittedName>
        <fullName evidence="2">Uncharacterized protein</fullName>
    </submittedName>
</protein>
<evidence type="ECO:0000313" key="3">
    <source>
        <dbReference type="Proteomes" id="UP000198211"/>
    </source>
</evidence>